<evidence type="ECO:0000313" key="1">
    <source>
        <dbReference type="EMBL" id="VFJ45778.1"/>
    </source>
</evidence>
<dbReference type="Pfam" id="PF14076">
    <property type="entry name" value="DUF4258"/>
    <property type="match status" value="1"/>
</dbReference>
<name>A0A450S2A9_9GAMM</name>
<accession>A0A450S2A9</accession>
<evidence type="ECO:0008006" key="2">
    <source>
        <dbReference type="Google" id="ProtNLM"/>
    </source>
</evidence>
<proteinExistence type="predicted"/>
<protein>
    <recommendedName>
        <fullName evidence="2">DUF4258 domain-containing protein</fullName>
    </recommendedName>
</protein>
<reference evidence="1" key="1">
    <citation type="submission" date="2019-02" db="EMBL/GenBank/DDBJ databases">
        <authorList>
            <person name="Gruber-Vodicka R. H."/>
            <person name="Seah K. B. B."/>
        </authorList>
    </citation>
    <scope>NUCLEOTIDE SEQUENCE</scope>
    <source>
        <strain evidence="1">BECK_DK47</strain>
    </source>
</reference>
<organism evidence="1">
    <name type="scientific">Candidatus Kentrum sp. DK</name>
    <dbReference type="NCBI Taxonomy" id="2126562"/>
    <lineage>
        <taxon>Bacteria</taxon>
        <taxon>Pseudomonadati</taxon>
        <taxon>Pseudomonadota</taxon>
        <taxon>Gammaproteobacteria</taxon>
        <taxon>Candidatus Kentrum</taxon>
    </lineage>
</organism>
<dbReference type="AlphaFoldDB" id="A0A450S2A9"/>
<dbReference type="EMBL" id="CAADEX010000011">
    <property type="protein sequence ID" value="VFJ45778.1"/>
    <property type="molecule type" value="Genomic_DNA"/>
</dbReference>
<sequence>MLSIDWVRENLQRDEYYLSKHAEQERQNDNLTLSEIREALWNGVVLEYYEDTGRGESCLVAGFTGRGKPISVVCGERKDTLVIITVYIPMPPRFISPYERG</sequence>
<dbReference type="InterPro" id="IPR025354">
    <property type="entry name" value="DUF4258"/>
</dbReference>
<gene>
    <name evidence="1" type="ORF">BECKDK2373B_GA0170837_101121</name>
</gene>